<dbReference type="Proteomes" id="UP000476820">
    <property type="component" value="Unassembled WGS sequence"/>
</dbReference>
<proteinExistence type="predicted"/>
<sequence>MSEITINGQVYKEKKIKNLVVNGTPQSSMILSANQLKGQEKLHVNIETEPTVETPKVQSEKNPE</sequence>
<protein>
    <submittedName>
        <fullName evidence="2">Uncharacterized protein</fullName>
    </submittedName>
</protein>
<dbReference type="EMBL" id="SWVK01000032">
    <property type="protein sequence ID" value="NFN36779.1"/>
    <property type="molecule type" value="Genomic_DNA"/>
</dbReference>
<dbReference type="EMBL" id="SWOV01000039">
    <property type="protein sequence ID" value="NFF88769.1"/>
    <property type="molecule type" value="Genomic_DNA"/>
</dbReference>
<dbReference type="Proteomes" id="UP000473681">
    <property type="component" value="Unassembled WGS sequence"/>
</dbReference>
<name>A0A0C2N9C9_CLOBO</name>
<gene>
    <name evidence="1" type="ORF">EXM65_13465</name>
    <name evidence="2" type="ORF">FC774_12965</name>
    <name evidence="3" type="ORF">FDB51_17070</name>
</gene>
<dbReference type="AlphaFoldDB" id="A0A0C2N9C9"/>
<dbReference type="EMBL" id="SGKU01000042">
    <property type="protein sequence ID" value="NFA43560.1"/>
    <property type="molecule type" value="Genomic_DNA"/>
</dbReference>
<dbReference type="Proteomes" id="UP000472355">
    <property type="component" value="Unassembled WGS sequence"/>
</dbReference>
<evidence type="ECO:0000313" key="5">
    <source>
        <dbReference type="Proteomes" id="UP000473681"/>
    </source>
</evidence>
<comment type="caution">
    <text evidence="2">The sequence shown here is derived from an EMBL/GenBank/DDBJ whole genome shotgun (WGS) entry which is preliminary data.</text>
</comment>
<evidence type="ECO:0000313" key="1">
    <source>
        <dbReference type="EMBL" id="NFA43560.1"/>
    </source>
</evidence>
<organism evidence="2 6">
    <name type="scientific">Clostridium botulinum</name>
    <dbReference type="NCBI Taxonomy" id="1491"/>
    <lineage>
        <taxon>Bacteria</taxon>
        <taxon>Bacillati</taxon>
        <taxon>Bacillota</taxon>
        <taxon>Clostridia</taxon>
        <taxon>Eubacteriales</taxon>
        <taxon>Clostridiaceae</taxon>
        <taxon>Clostridium</taxon>
    </lineage>
</organism>
<reference evidence="5 6" key="2">
    <citation type="submission" date="2019-04" db="EMBL/GenBank/DDBJ databases">
        <title>Genome sequencing of Clostridium botulinum Groups I-IV and Clostridium butyricum.</title>
        <authorList>
            <person name="Brunt J."/>
            <person name="Van Vliet A.H.M."/>
            <person name="Stringer S.C."/>
            <person name="Carter A.T."/>
            <person name="Peck M.W."/>
        </authorList>
    </citation>
    <scope>NUCLEOTIDE SEQUENCE [LARGE SCALE GENOMIC DNA]</scope>
    <source>
        <strain evidence="2 6">1605</strain>
        <strain evidence="3 5">CB-K-33E</strain>
    </source>
</reference>
<reference evidence="1 4" key="1">
    <citation type="submission" date="2019-02" db="EMBL/GenBank/DDBJ databases">
        <title>Genome sequencing of Clostridium botulinum clinical isolates.</title>
        <authorList>
            <person name="Brunt J."/>
            <person name="Van Vliet A.H.M."/>
            <person name="Stringer S.C."/>
            <person name="Grant K.A."/>
            <person name="Carter A.C."/>
            <person name="Peck M.W."/>
        </authorList>
    </citation>
    <scope>NUCLEOTIDE SEQUENCE [LARGE SCALE GENOMIC DNA]</scope>
    <source>
        <strain evidence="1 4">H113700579</strain>
    </source>
</reference>
<dbReference type="RefSeq" id="WP_012451071.1">
    <property type="nucleotide sequence ID" value="NZ_CP010520.1"/>
</dbReference>
<evidence type="ECO:0000313" key="4">
    <source>
        <dbReference type="Proteomes" id="UP000472355"/>
    </source>
</evidence>
<accession>A0A0C2N9C9</accession>
<evidence type="ECO:0000313" key="3">
    <source>
        <dbReference type="EMBL" id="NFN36779.1"/>
    </source>
</evidence>
<evidence type="ECO:0000313" key="2">
    <source>
        <dbReference type="EMBL" id="NFF88769.1"/>
    </source>
</evidence>
<evidence type="ECO:0000313" key="6">
    <source>
        <dbReference type="Proteomes" id="UP000476820"/>
    </source>
</evidence>